<feature type="transmembrane region" description="Helical" evidence="5">
    <location>
        <begin position="62"/>
        <end position="84"/>
    </location>
</feature>
<evidence type="ECO:0000256" key="2">
    <source>
        <dbReference type="ARBA" id="ARBA00022692"/>
    </source>
</evidence>
<evidence type="ECO:0000313" key="7">
    <source>
        <dbReference type="Proteomes" id="UP001152320"/>
    </source>
</evidence>
<keyword evidence="3 5" id="KW-1133">Transmembrane helix</keyword>
<dbReference type="AlphaFoldDB" id="A0A9Q1BPN3"/>
<dbReference type="EMBL" id="JAIZAY010000013">
    <property type="protein sequence ID" value="KAJ8030506.1"/>
    <property type="molecule type" value="Genomic_DNA"/>
</dbReference>
<dbReference type="GO" id="GO:0005765">
    <property type="term" value="C:lysosomal membrane"/>
    <property type="evidence" value="ECO:0007669"/>
    <property type="project" value="TreeGrafter"/>
</dbReference>
<feature type="transmembrane region" description="Helical" evidence="5">
    <location>
        <begin position="171"/>
        <end position="193"/>
    </location>
</feature>
<keyword evidence="4 5" id="KW-0472">Membrane</keyword>
<comment type="subcellular location">
    <subcellularLocation>
        <location evidence="1">Membrane</location>
    </subcellularLocation>
</comment>
<dbReference type="InterPro" id="IPR023352">
    <property type="entry name" value="MAPEG-like_dom_sf"/>
</dbReference>
<feature type="transmembrane region" description="Helical" evidence="5">
    <location>
        <begin position="146"/>
        <end position="164"/>
    </location>
</feature>
<keyword evidence="7" id="KW-1185">Reference proteome</keyword>
<dbReference type="OrthoDB" id="8887147at2759"/>
<dbReference type="Proteomes" id="UP001152320">
    <property type="component" value="Chromosome 13"/>
</dbReference>
<protein>
    <recommendedName>
        <fullName evidence="8">MAPEG family protein</fullName>
    </recommendedName>
</protein>
<comment type="caution">
    <text evidence="6">The sequence shown here is derived from an EMBL/GenBank/DDBJ whole genome shotgun (WGS) entry which is preliminary data.</text>
</comment>
<feature type="transmembrane region" description="Helical" evidence="5">
    <location>
        <begin position="29"/>
        <end position="50"/>
    </location>
</feature>
<organism evidence="6 7">
    <name type="scientific">Holothuria leucospilota</name>
    <name type="common">Black long sea cucumber</name>
    <name type="synonym">Mertensiothuria leucospilota</name>
    <dbReference type="NCBI Taxonomy" id="206669"/>
    <lineage>
        <taxon>Eukaryota</taxon>
        <taxon>Metazoa</taxon>
        <taxon>Echinodermata</taxon>
        <taxon>Eleutherozoa</taxon>
        <taxon>Echinozoa</taxon>
        <taxon>Holothuroidea</taxon>
        <taxon>Aspidochirotacea</taxon>
        <taxon>Aspidochirotida</taxon>
        <taxon>Holothuriidae</taxon>
        <taxon>Holothuria</taxon>
    </lineage>
</organism>
<evidence type="ECO:0000313" key="6">
    <source>
        <dbReference type="EMBL" id="KAJ8030506.1"/>
    </source>
</evidence>
<name>A0A9Q1BPN3_HOLLE</name>
<dbReference type="InterPro" id="IPR001129">
    <property type="entry name" value="Membr-assoc_MAPEG"/>
</dbReference>
<dbReference type="PANTHER" id="PTHR31004:SF1">
    <property type="entry name" value="TRANSMEMBRANE PROTEIN 79"/>
    <property type="match status" value="1"/>
</dbReference>
<dbReference type="GO" id="GO:0032588">
    <property type="term" value="C:trans-Golgi network membrane"/>
    <property type="evidence" value="ECO:0007669"/>
    <property type="project" value="TreeGrafter"/>
</dbReference>
<sequence>MQTSTKVSDRGMASHAESKRSGRNTVLKAVIINWITFVISCYLTVNYQLIPTPKTPSLLNRIVFTTRMMVVTVLPLQFGVAVIMKTRADNYSTMGLSPANAKGNYVLNMANRYMQNTTEQLIMFIVLQLTLSTLLSPEYLPLIPTSIFLFVVSRFIFFAGYIDAKRPINRAYGFAMTLVLNISATIMCFFLMVTKGPTFDL</sequence>
<evidence type="ECO:0000256" key="1">
    <source>
        <dbReference type="ARBA" id="ARBA00004370"/>
    </source>
</evidence>
<dbReference type="SUPFAM" id="SSF161084">
    <property type="entry name" value="MAPEG domain-like"/>
    <property type="match status" value="1"/>
</dbReference>
<evidence type="ECO:0000256" key="3">
    <source>
        <dbReference type="ARBA" id="ARBA00022989"/>
    </source>
</evidence>
<gene>
    <name evidence="6" type="ORF">HOLleu_26950</name>
</gene>
<keyword evidence="2 5" id="KW-0812">Transmembrane</keyword>
<evidence type="ECO:0008006" key="8">
    <source>
        <dbReference type="Google" id="ProtNLM"/>
    </source>
</evidence>
<dbReference type="PANTHER" id="PTHR31004">
    <property type="entry name" value="TRANSMEMBRANE PROTEIN 79"/>
    <property type="match status" value="1"/>
</dbReference>
<feature type="transmembrane region" description="Helical" evidence="5">
    <location>
        <begin position="121"/>
        <end position="140"/>
    </location>
</feature>
<dbReference type="GO" id="GO:0045055">
    <property type="term" value="P:regulated exocytosis"/>
    <property type="evidence" value="ECO:0007669"/>
    <property type="project" value="TreeGrafter"/>
</dbReference>
<dbReference type="Pfam" id="PF01124">
    <property type="entry name" value="MAPEG"/>
    <property type="match status" value="1"/>
</dbReference>
<evidence type="ECO:0000256" key="4">
    <source>
        <dbReference type="ARBA" id="ARBA00023136"/>
    </source>
</evidence>
<evidence type="ECO:0000256" key="5">
    <source>
        <dbReference type="SAM" id="Phobius"/>
    </source>
</evidence>
<dbReference type="Gene3D" id="1.20.120.550">
    <property type="entry name" value="Membrane associated eicosanoid/glutathione metabolism-like domain"/>
    <property type="match status" value="1"/>
</dbReference>
<accession>A0A9Q1BPN3</accession>
<reference evidence="6" key="1">
    <citation type="submission" date="2021-10" db="EMBL/GenBank/DDBJ databases">
        <title>Tropical sea cucumber genome reveals ecological adaptation and Cuvierian tubules defense mechanism.</title>
        <authorList>
            <person name="Chen T."/>
        </authorList>
    </citation>
    <scope>NUCLEOTIDE SEQUENCE</scope>
    <source>
        <strain evidence="6">Nanhai2018</strain>
        <tissue evidence="6">Muscle</tissue>
    </source>
</reference>
<proteinExistence type="predicted"/>